<name>A0ABM1RYN1_LIMPO</name>
<evidence type="ECO:0000313" key="3">
    <source>
        <dbReference type="Proteomes" id="UP000694941"/>
    </source>
</evidence>
<reference evidence="4" key="1">
    <citation type="submission" date="2025-08" db="UniProtKB">
        <authorList>
            <consortium name="RefSeq"/>
        </authorList>
    </citation>
    <scope>IDENTIFICATION</scope>
    <source>
        <tissue evidence="4">Muscle</tissue>
    </source>
</reference>
<protein>
    <submittedName>
        <fullName evidence="4">Uncharacterized protein LOC111084009</fullName>
    </submittedName>
</protein>
<feature type="region of interest" description="Disordered" evidence="1">
    <location>
        <begin position="139"/>
        <end position="162"/>
    </location>
</feature>
<gene>
    <name evidence="4" type="primary">LOC111084009</name>
</gene>
<dbReference type="RefSeq" id="XP_022236486.1">
    <property type="nucleotide sequence ID" value="XM_022380778.1"/>
</dbReference>
<keyword evidence="2" id="KW-0472">Membrane</keyword>
<dbReference type="GeneID" id="111084009"/>
<feature type="transmembrane region" description="Helical" evidence="2">
    <location>
        <begin position="32"/>
        <end position="52"/>
    </location>
</feature>
<proteinExistence type="predicted"/>
<evidence type="ECO:0000256" key="1">
    <source>
        <dbReference type="SAM" id="MobiDB-lite"/>
    </source>
</evidence>
<keyword evidence="2" id="KW-0812">Transmembrane</keyword>
<evidence type="ECO:0000256" key="2">
    <source>
        <dbReference type="SAM" id="Phobius"/>
    </source>
</evidence>
<organism evidence="3 4">
    <name type="scientific">Limulus polyphemus</name>
    <name type="common">Atlantic horseshoe crab</name>
    <dbReference type="NCBI Taxonomy" id="6850"/>
    <lineage>
        <taxon>Eukaryota</taxon>
        <taxon>Metazoa</taxon>
        <taxon>Ecdysozoa</taxon>
        <taxon>Arthropoda</taxon>
        <taxon>Chelicerata</taxon>
        <taxon>Merostomata</taxon>
        <taxon>Xiphosura</taxon>
        <taxon>Limulidae</taxon>
        <taxon>Limulus</taxon>
    </lineage>
</organism>
<keyword evidence="3" id="KW-1185">Reference proteome</keyword>
<accession>A0ABM1RYN1</accession>
<evidence type="ECO:0000313" key="4">
    <source>
        <dbReference type="RefSeq" id="XP_022236486.1"/>
    </source>
</evidence>
<keyword evidence="2" id="KW-1133">Transmembrane helix</keyword>
<feature type="non-terminal residue" evidence="4">
    <location>
        <position position="1"/>
    </location>
</feature>
<sequence length="188" mass="21940">ELERLQRFWLQGACKPTKNKRNATNPLDINQFMSAFLLLGCGVLFTVVLLGVEHIYFKYIRKHLAKTDKQSCFALVSLSMGKSISFPGAVFEAQDMMKEHRCHDPVCDTQLWKVRHELDMTRLKLRQLEKQLNLRSSPSEHVTQRDVSRSHISSTETRLKNPSPRSYYGRFYHDKLRNTEITEIETVL</sequence>
<dbReference type="Proteomes" id="UP000694941">
    <property type="component" value="Unplaced"/>
</dbReference>